<proteinExistence type="inferred from homology"/>
<dbReference type="PANTHER" id="PTHR31471:SF91">
    <property type="entry name" value="OS02G0767000 PROTEIN"/>
    <property type="match status" value="1"/>
</dbReference>
<comment type="similarity">
    <text evidence="1">Belongs to the remorin family.</text>
</comment>
<reference evidence="3" key="1">
    <citation type="submission" date="2015-12" db="EMBL/GenBank/DDBJ databases">
        <title>Update maize B73 reference genome by single molecule sequencing technologies.</title>
        <authorList>
            <consortium name="Maize Genome Sequencing Project"/>
            <person name="Ware D."/>
        </authorList>
    </citation>
    <scope>NUCLEOTIDE SEQUENCE</scope>
    <source>
        <tissue evidence="3">Seedling</tissue>
    </source>
</reference>
<name>A0A1D6QE14_MAIZE</name>
<dbReference type="EMBL" id="CM000780">
    <property type="protein sequence ID" value="AQK56361.1"/>
    <property type="molecule type" value="Genomic_DNA"/>
</dbReference>
<protein>
    <submittedName>
        <fullName evidence="3">Remorin family protein</fullName>
    </submittedName>
</protein>
<dbReference type="PANTHER" id="PTHR31471">
    <property type="entry name" value="OS02G0116800 PROTEIN"/>
    <property type="match status" value="1"/>
</dbReference>
<dbReference type="EMBL" id="CM000780">
    <property type="protein sequence ID" value="AQK56367.1"/>
    <property type="molecule type" value="Genomic_DNA"/>
</dbReference>
<dbReference type="AlphaFoldDB" id="A0A1D6QE14"/>
<evidence type="ECO:0000259" key="2">
    <source>
        <dbReference type="Pfam" id="PF03763"/>
    </source>
</evidence>
<feature type="domain" description="Remorin C-terminal" evidence="2">
    <location>
        <begin position="32"/>
        <end position="113"/>
    </location>
</feature>
<sequence length="124" mass="14185">MENQTIVRLLERPPELEPWCIGFSKFPGQPGCKREEAKITAWENLQKAKAEAAIRKLEMKLEKKRSSSMDRILGKLRSAQKKAHDMRSVVSYSEDHCGARTTKKTSFLVKTGKPFSCCFTYRAC</sequence>
<evidence type="ECO:0000313" key="3">
    <source>
        <dbReference type="EMBL" id="AQK56373.1"/>
    </source>
</evidence>
<dbReference type="EMBL" id="CM000780">
    <property type="protein sequence ID" value="AQK56373.1"/>
    <property type="molecule type" value="Genomic_DNA"/>
</dbReference>
<dbReference type="InterPro" id="IPR005516">
    <property type="entry name" value="Remorin_C"/>
</dbReference>
<accession>A0A1D6QE14</accession>
<dbReference type="Pfam" id="PF03763">
    <property type="entry name" value="Remorin_C"/>
    <property type="match status" value="1"/>
</dbReference>
<evidence type="ECO:0000256" key="1">
    <source>
        <dbReference type="ARBA" id="ARBA00005711"/>
    </source>
</evidence>
<organism evidence="3">
    <name type="scientific">Zea mays</name>
    <name type="common">Maize</name>
    <dbReference type="NCBI Taxonomy" id="4577"/>
    <lineage>
        <taxon>Eukaryota</taxon>
        <taxon>Viridiplantae</taxon>
        <taxon>Streptophyta</taxon>
        <taxon>Embryophyta</taxon>
        <taxon>Tracheophyta</taxon>
        <taxon>Spermatophyta</taxon>
        <taxon>Magnoliopsida</taxon>
        <taxon>Liliopsida</taxon>
        <taxon>Poales</taxon>
        <taxon>Poaceae</taxon>
        <taxon>PACMAD clade</taxon>
        <taxon>Panicoideae</taxon>
        <taxon>Andropogonodae</taxon>
        <taxon>Andropogoneae</taxon>
        <taxon>Tripsacinae</taxon>
        <taxon>Zea</taxon>
    </lineage>
</organism>
<gene>
    <name evidence="3" type="ORF">ZEAMMB73_Zm00001d052157</name>
</gene>